<evidence type="ECO:0000313" key="3">
    <source>
        <dbReference type="Proteomes" id="UP000095131"/>
    </source>
</evidence>
<feature type="transmembrane region" description="Helical" evidence="1">
    <location>
        <begin position="6"/>
        <end position="21"/>
    </location>
</feature>
<comment type="caution">
    <text evidence="2">The sequence shown here is derived from an EMBL/GenBank/DDBJ whole genome shotgun (WGS) entry which is preliminary data.</text>
</comment>
<name>A0A1E3WKB1_9VIBR</name>
<keyword evidence="1" id="KW-0812">Transmembrane</keyword>
<organism evidence="2 3">
    <name type="scientific">Vibrio scophthalmi</name>
    <dbReference type="NCBI Taxonomy" id="45658"/>
    <lineage>
        <taxon>Bacteria</taxon>
        <taxon>Pseudomonadati</taxon>
        <taxon>Pseudomonadota</taxon>
        <taxon>Gammaproteobacteria</taxon>
        <taxon>Vibrionales</taxon>
        <taxon>Vibrionaceae</taxon>
        <taxon>Vibrio</taxon>
    </lineage>
</organism>
<proteinExistence type="predicted"/>
<dbReference type="EMBL" id="MDCJ01000002">
    <property type="protein sequence ID" value="ODS10165.1"/>
    <property type="molecule type" value="Genomic_DNA"/>
</dbReference>
<keyword evidence="1" id="KW-0472">Membrane</keyword>
<sequence length="157" mass="17254">MSAIKTIVVIGGIGVLLYMAGKEMMPRGIRNKNPLNIEYNKANDWEGQTGVEPEGRFARFSESVYGIRAGAKLISNYMTVHNRYSVIDILERFAPASENHTAGYANFVASKMGVGVSERLNKTHIPAMVTAMIQFENGVNPYTDSYINKGCKMAGVI</sequence>
<accession>A0A1E3WKB1</accession>
<protein>
    <submittedName>
        <fullName evidence="2">Protein P5</fullName>
    </submittedName>
</protein>
<gene>
    <name evidence="2" type="ORF">VSF3289_00420</name>
</gene>
<evidence type="ECO:0000313" key="2">
    <source>
        <dbReference type="EMBL" id="ODS10165.1"/>
    </source>
</evidence>
<evidence type="ECO:0000256" key="1">
    <source>
        <dbReference type="SAM" id="Phobius"/>
    </source>
</evidence>
<keyword evidence="1" id="KW-1133">Transmembrane helix</keyword>
<dbReference type="PATRIC" id="fig|45658.8.peg.407"/>
<reference evidence="2 3" key="1">
    <citation type="submission" date="2016-08" db="EMBL/GenBank/DDBJ databases">
        <title>Genome sequencing of Vibrio scophthalmi strain FP3289, an isolated from Paralichthys olivaceus.</title>
        <authorList>
            <person name="Han H.-J."/>
        </authorList>
    </citation>
    <scope>NUCLEOTIDE SEQUENCE [LARGE SCALE GENOMIC DNA]</scope>
    <source>
        <strain evidence="2 3">FP3289</strain>
    </source>
</reference>
<dbReference type="AlphaFoldDB" id="A0A1E3WKB1"/>
<dbReference type="RefSeq" id="WP_244882054.1">
    <property type="nucleotide sequence ID" value="NZ_MDCJ01000002.1"/>
</dbReference>
<dbReference type="Proteomes" id="UP000095131">
    <property type="component" value="Unassembled WGS sequence"/>
</dbReference>